<dbReference type="AlphaFoldDB" id="A0A151B1Q2"/>
<dbReference type="InterPro" id="IPR016171">
    <property type="entry name" value="Vanillyl_alc_oxidase_C-sub2"/>
</dbReference>
<dbReference type="RefSeq" id="WP_062281063.1">
    <property type="nucleotide sequence ID" value="NZ_LTBC01000001.1"/>
</dbReference>
<evidence type="ECO:0000256" key="4">
    <source>
        <dbReference type="ARBA" id="ARBA00022827"/>
    </source>
</evidence>
<dbReference type="Pfam" id="PF02913">
    <property type="entry name" value="FAD-oxidase_C"/>
    <property type="match status" value="1"/>
</dbReference>
<dbReference type="SUPFAM" id="SSF55103">
    <property type="entry name" value="FAD-linked oxidases, C-terminal domain"/>
    <property type="match status" value="1"/>
</dbReference>
<dbReference type="PANTHER" id="PTHR42934">
    <property type="entry name" value="GLYCOLATE OXIDASE SUBUNIT GLCD"/>
    <property type="match status" value="1"/>
</dbReference>
<dbReference type="InterPro" id="IPR006094">
    <property type="entry name" value="Oxid_FAD_bind_N"/>
</dbReference>
<dbReference type="InterPro" id="IPR004113">
    <property type="entry name" value="FAD-bd_oxidored_4_C"/>
</dbReference>
<evidence type="ECO:0000256" key="1">
    <source>
        <dbReference type="ARBA" id="ARBA00001974"/>
    </source>
</evidence>
<dbReference type="OrthoDB" id="9767256at2"/>
<dbReference type="PROSITE" id="PS51387">
    <property type="entry name" value="FAD_PCMH"/>
    <property type="match status" value="1"/>
</dbReference>
<dbReference type="SUPFAM" id="SSF56176">
    <property type="entry name" value="FAD-binding/transporter-associated domain-like"/>
    <property type="match status" value="1"/>
</dbReference>
<dbReference type="Gene3D" id="3.30.465.10">
    <property type="match status" value="1"/>
</dbReference>
<reference evidence="7 8" key="1">
    <citation type="submission" date="2016-02" db="EMBL/GenBank/DDBJ databases">
        <title>Genome sequence of Moorella mulderi DSM 14980.</title>
        <authorList>
            <person name="Poehlein A."/>
            <person name="Daniel R."/>
        </authorList>
    </citation>
    <scope>NUCLEOTIDE SEQUENCE [LARGE SCALE GENOMIC DNA]</scope>
    <source>
        <strain evidence="7 8">DSM 14980</strain>
    </source>
</reference>
<dbReference type="Gene3D" id="1.10.45.10">
    <property type="entry name" value="Vanillyl-alcohol Oxidase, Chain A, domain 4"/>
    <property type="match status" value="1"/>
</dbReference>
<feature type="domain" description="FAD-binding PCMH-type" evidence="6">
    <location>
        <begin position="36"/>
        <end position="215"/>
    </location>
</feature>
<dbReference type="Pfam" id="PF01565">
    <property type="entry name" value="FAD_binding_4"/>
    <property type="match status" value="1"/>
</dbReference>
<dbReference type="EMBL" id="LTBC01000001">
    <property type="protein sequence ID" value="KYH33806.1"/>
    <property type="molecule type" value="Genomic_DNA"/>
</dbReference>
<dbReference type="FunFam" id="3.30.70.2740:FF:000001">
    <property type="entry name" value="D-lactate dehydrogenase mitochondrial"/>
    <property type="match status" value="1"/>
</dbReference>
<dbReference type="GO" id="GO:0071949">
    <property type="term" value="F:FAD binding"/>
    <property type="evidence" value="ECO:0007669"/>
    <property type="project" value="InterPro"/>
</dbReference>
<organism evidence="7 8">
    <name type="scientific">Moorella mulderi DSM 14980</name>
    <dbReference type="NCBI Taxonomy" id="1122241"/>
    <lineage>
        <taxon>Bacteria</taxon>
        <taxon>Bacillati</taxon>
        <taxon>Bacillota</taxon>
        <taxon>Clostridia</taxon>
        <taxon>Neomoorellales</taxon>
        <taxon>Neomoorellaceae</taxon>
        <taxon>Neomoorella</taxon>
    </lineage>
</organism>
<evidence type="ECO:0000256" key="5">
    <source>
        <dbReference type="ARBA" id="ARBA00023002"/>
    </source>
</evidence>
<keyword evidence="5 7" id="KW-0560">Oxidoreductase</keyword>
<dbReference type="InterPro" id="IPR051914">
    <property type="entry name" value="FAD-linked_OxidoTrans_Type4"/>
</dbReference>
<evidence type="ECO:0000259" key="6">
    <source>
        <dbReference type="PROSITE" id="PS51387"/>
    </source>
</evidence>
<accession>A0A151B1Q2</accession>
<comment type="cofactor">
    <cofactor evidence="1">
        <name>FAD</name>
        <dbReference type="ChEBI" id="CHEBI:57692"/>
    </cofactor>
</comment>
<dbReference type="InterPro" id="IPR016166">
    <property type="entry name" value="FAD-bd_PCMH"/>
</dbReference>
<name>A0A151B1Q2_9FIRM</name>
<dbReference type="Gene3D" id="3.30.70.2190">
    <property type="match status" value="1"/>
</dbReference>
<protein>
    <submittedName>
        <fullName evidence="7">Putative FAD-linked oxidoreductase</fullName>
        <ecNumber evidence="7">1.-.-.-</ecNumber>
    </submittedName>
</protein>
<dbReference type="InterPro" id="IPR036318">
    <property type="entry name" value="FAD-bd_PCMH-like_sf"/>
</dbReference>
<evidence type="ECO:0000256" key="2">
    <source>
        <dbReference type="ARBA" id="ARBA00008000"/>
    </source>
</evidence>
<proteinExistence type="inferred from homology"/>
<keyword evidence="4" id="KW-0274">FAD</keyword>
<comment type="caution">
    <text evidence="7">The sequence shown here is derived from an EMBL/GenBank/DDBJ whole genome shotgun (WGS) entry which is preliminary data.</text>
</comment>
<comment type="similarity">
    <text evidence="2">Belongs to the FAD-binding oxidoreductase/transferase type 4 family.</text>
</comment>
<dbReference type="EC" id="1.-.-.-" evidence="7"/>
<gene>
    <name evidence="7" type="ORF">MOMUL_05220</name>
</gene>
<dbReference type="PANTHER" id="PTHR42934:SF1">
    <property type="entry name" value="GLYCOLATE OXIDASE SUBUNIT GLCD"/>
    <property type="match status" value="1"/>
</dbReference>
<dbReference type="InterPro" id="IPR016167">
    <property type="entry name" value="FAD-bd_PCMH_sub1"/>
</dbReference>
<dbReference type="GO" id="GO:0016491">
    <property type="term" value="F:oxidoreductase activity"/>
    <property type="evidence" value="ECO:0007669"/>
    <property type="project" value="UniProtKB-KW"/>
</dbReference>
<keyword evidence="3" id="KW-0285">Flavoprotein</keyword>
<dbReference type="PATRIC" id="fig|1122241.3.peg.551"/>
<evidence type="ECO:0000313" key="8">
    <source>
        <dbReference type="Proteomes" id="UP000075670"/>
    </source>
</evidence>
<dbReference type="InterPro" id="IPR016164">
    <property type="entry name" value="FAD-linked_Oxase-like_C"/>
</dbReference>
<evidence type="ECO:0000256" key="3">
    <source>
        <dbReference type="ARBA" id="ARBA00022630"/>
    </source>
</evidence>
<dbReference type="Gene3D" id="3.30.43.10">
    <property type="entry name" value="Uridine Diphospho-n-acetylenolpyruvylglucosamine Reductase, domain 2"/>
    <property type="match status" value="1"/>
</dbReference>
<sequence length="464" mass="50537">MVEQSTLNELVRIAGRENVLTSKVSLNTYMYDASLVYGQPEVVVYVQNAQQIAAILKLASSKKIPVTPRGGGTCLSGGAVPQRGGIVMVMTRMNRILEIDPENRVAVVEPGVTNMELQKAVAPYGLVYMPDPASQKVSTMGGNLGENSGGMRGIKYGLTRDHIIGMELVLSSGEIVQIGGKLEPIAQELNLNALLIGSEGNLGIVTKIICKLTPAPRANRTMLAIYKTLEDAGTSVSAIIARGIIPCTLELMDNKIINAVEDWLHIGLPVDAGAILLIEVDGWDAGLDRQAQQIMQICRENGATDVKLAQNARERDNLWTARRMAIGAIGRLAPNYDMEDATVPRTKLPEILKEVNRLSQEYNVPIGMLAHAGDGNLHPLVLFDERNKEEMERVEKVRAALFRKALDLGGTLSGEHGIGLAKLEFMRWAFNPEELQFLRRERLAFDPSEILNAGKTVPDTDTAA</sequence>
<keyword evidence="8" id="KW-1185">Reference proteome</keyword>
<dbReference type="Proteomes" id="UP000075670">
    <property type="component" value="Unassembled WGS sequence"/>
</dbReference>
<evidence type="ECO:0000313" key="7">
    <source>
        <dbReference type="EMBL" id="KYH33806.1"/>
    </source>
</evidence>
<dbReference type="InterPro" id="IPR016169">
    <property type="entry name" value="FAD-bd_PCMH_sub2"/>
</dbReference>
<dbReference type="Gene3D" id="3.30.70.2740">
    <property type="match status" value="1"/>
</dbReference>